<evidence type="ECO:0000313" key="1">
    <source>
        <dbReference type="EMBL" id="QPX75169.1"/>
    </source>
</evidence>
<keyword evidence="2" id="KW-1185">Reference proteome</keyword>
<dbReference type="Proteomes" id="UP000595656">
    <property type="component" value="Segment"/>
</dbReference>
<reference evidence="1 2" key="1">
    <citation type="submission" date="2020-09" db="EMBL/GenBank/DDBJ databases">
        <authorList>
            <person name="Hogan T.J."/>
            <person name="Wilson M.E."/>
            <person name="Walker J.K."/>
            <person name="Johnson L."/>
            <person name="Sharma R."/>
            <person name="Grose J.H."/>
        </authorList>
    </citation>
    <scope>NUCLEOTIDE SEQUENCE [LARGE SCALE GENOMIC DNA]</scope>
</reference>
<dbReference type="EMBL" id="MW021763">
    <property type="protein sequence ID" value="QPX75169.1"/>
    <property type="molecule type" value="Genomic_DNA"/>
</dbReference>
<sequence>MPRFIPLSIFDWGIFFGSTTCPTVRTLLVFISQKLPERAHENAIDMGILNFRQLHQIP</sequence>
<gene>
    <name evidence="1" type="ORF">BIGDOG_65</name>
</gene>
<name>A0A7T3NA47_9CAUD</name>
<organism evidence="1 2">
    <name type="scientific">Serratia phage vB_SmaS_Bigdog</name>
    <dbReference type="NCBI Taxonomy" id="2777364"/>
    <lineage>
        <taxon>Viruses</taxon>
        <taxon>Duplodnaviria</taxon>
        <taxon>Heunggongvirae</taxon>
        <taxon>Uroviricota</taxon>
        <taxon>Caudoviricetes</taxon>
        <taxon>Bonzeevirus</taxon>
        <taxon>Bonzeevirus bigdog</taxon>
    </lineage>
</organism>
<proteinExistence type="predicted"/>
<protein>
    <submittedName>
        <fullName evidence="1">Uncharacterized protein</fullName>
    </submittedName>
</protein>
<accession>A0A7T3NA47</accession>
<evidence type="ECO:0000313" key="2">
    <source>
        <dbReference type="Proteomes" id="UP000595656"/>
    </source>
</evidence>